<evidence type="ECO:0000313" key="2">
    <source>
        <dbReference type="Proteomes" id="UP001597083"/>
    </source>
</evidence>
<protein>
    <recommendedName>
        <fullName evidence="3">HEAT repeat domain-containing protein</fullName>
    </recommendedName>
</protein>
<proteinExistence type="predicted"/>
<evidence type="ECO:0008006" key="3">
    <source>
        <dbReference type="Google" id="ProtNLM"/>
    </source>
</evidence>
<reference evidence="2" key="1">
    <citation type="journal article" date="2019" name="Int. J. Syst. Evol. Microbiol.">
        <title>The Global Catalogue of Microorganisms (GCM) 10K type strain sequencing project: providing services to taxonomists for standard genome sequencing and annotation.</title>
        <authorList>
            <consortium name="The Broad Institute Genomics Platform"/>
            <consortium name="The Broad Institute Genome Sequencing Center for Infectious Disease"/>
            <person name="Wu L."/>
            <person name="Ma J."/>
        </authorList>
    </citation>
    <scope>NUCLEOTIDE SEQUENCE [LARGE SCALE GENOMIC DNA]</scope>
    <source>
        <strain evidence="2">JCM 31696</strain>
    </source>
</reference>
<accession>A0ABW3CMI4</accession>
<dbReference type="EMBL" id="JBHTIR010003686">
    <property type="protein sequence ID" value="MFD0855608.1"/>
    <property type="molecule type" value="Genomic_DNA"/>
</dbReference>
<dbReference type="SUPFAM" id="SSF48371">
    <property type="entry name" value="ARM repeat"/>
    <property type="match status" value="1"/>
</dbReference>
<evidence type="ECO:0000313" key="1">
    <source>
        <dbReference type="EMBL" id="MFD0855608.1"/>
    </source>
</evidence>
<comment type="caution">
    <text evidence="1">The sequence shown here is derived from an EMBL/GenBank/DDBJ whole genome shotgun (WGS) entry which is preliminary data.</text>
</comment>
<dbReference type="Proteomes" id="UP001597083">
    <property type="component" value="Unassembled WGS sequence"/>
</dbReference>
<name>A0ABW3CMI4_9ACTN</name>
<gene>
    <name evidence="1" type="ORF">ACFQ07_25425</name>
</gene>
<dbReference type="InterPro" id="IPR016024">
    <property type="entry name" value="ARM-type_fold"/>
</dbReference>
<dbReference type="Gene3D" id="1.25.10.10">
    <property type="entry name" value="Leucine-rich Repeat Variant"/>
    <property type="match status" value="1"/>
</dbReference>
<organism evidence="1 2">
    <name type="scientific">Actinomadura adrarensis</name>
    <dbReference type="NCBI Taxonomy" id="1819600"/>
    <lineage>
        <taxon>Bacteria</taxon>
        <taxon>Bacillati</taxon>
        <taxon>Actinomycetota</taxon>
        <taxon>Actinomycetes</taxon>
        <taxon>Streptosporangiales</taxon>
        <taxon>Thermomonosporaceae</taxon>
        <taxon>Actinomadura</taxon>
    </lineage>
</organism>
<dbReference type="InterPro" id="IPR011989">
    <property type="entry name" value="ARM-like"/>
</dbReference>
<feature type="non-terminal residue" evidence="1">
    <location>
        <position position="1"/>
    </location>
</feature>
<sequence length="204" mass="23077">RARAGESLLMLPAIGDRIRDALVGAMTSDPDPTVRAELWDLLTWGRHNLSERLEDAEAIADEIAHYARSCTPPGLKALSLMRRLDHTDVLPELACPDLERRRQAAYQLARSWNFRRGDIPQDLLDEVVDGLLRDADPLLRAHGVGAVQRFGLPHFHHRLRAMQETETDSWVQHELSWCLGRKPLNPWDVPVAGAEQGYNDEPPF</sequence>
<keyword evidence="2" id="KW-1185">Reference proteome</keyword>